<evidence type="ECO:0000256" key="1">
    <source>
        <dbReference type="SAM" id="SignalP"/>
    </source>
</evidence>
<comment type="caution">
    <text evidence="3">The sequence shown here is derived from an EMBL/GenBank/DDBJ whole genome shotgun (WGS) entry which is preliminary data.</text>
</comment>
<dbReference type="OrthoDB" id="6478865at2759"/>
<dbReference type="InterPro" id="IPR013783">
    <property type="entry name" value="Ig-like_fold"/>
</dbReference>
<feature type="domain" description="Ig-like" evidence="2">
    <location>
        <begin position="26"/>
        <end position="142"/>
    </location>
</feature>
<dbReference type="PROSITE" id="PS50835">
    <property type="entry name" value="IG_LIKE"/>
    <property type="match status" value="1"/>
</dbReference>
<gene>
    <name evidence="3" type="ORF">CLODIP_2_CD15506</name>
</gene>
<name>A0A8S1C1Q8_9INSE</name>
<sequence length="294" mass="32721">MAPQAGRGATSVLLLFSTLFVAGWSLEISELRGPQMIQNGSETSVVLDCDYKLSDSESADGLVVKWFFNNEPSPVYQWIPSKKPQDLGVLKGKLDLTWTVSDHEAKKHRALHILRPTTELSGEYTCTVSTFNEERSMRKSLVVFVPEKSITLTESKSVDEKSVLIECEARGVFPEPTLKLFQGSETDTTEIEDVNVKTMLSGEGVFDISAKKLIADRDLQNTPTIIECELGIKDTDYKRKKRVIYYPDGYTGPRITSAEVKEVSEEIPGNTASRSVVLDVWCLFALAATILHLH</sequence>
<organism evidence="3 4">
    <name type="scientific">Cloeon dipterum</name>
    <dbReference type="NCBI Taxonomy" id="197152"/>
    <lineage>
        <taxon>Eukaryota</taxon>
        <taxon>Metazoa</taxon>
        <taxon>Ecdysozoa</taxon>
        <taxon>Arthropoda</taxon>
        <taxon>Hexapoda</taxon>
        <taxon>Insecta</taxon>
        <taxon>Pterygota</taxon>
        <taxon>Palaeoptera</taxon>
        <taxon>Ephemeroptera</taxon>
        <taxon>Pisciforma</taxon>
        <taxon>Baetidae</taxon>
        <taxon>Cloeon</taxon>
    </lineage>
</organism>
<keyword evidence="1" id="KW-0732">Signal</keyword>
<protein>
    <recommendedName>
        <fullName evidence="2">Ig-like domain-containing protein</fullName>
    </recommendedName>
</protein>
<evidence type="ECO:0000313" key="4">
    <source>
        <dbReference type="Proteomes" id="UP000494165"/>
    </source>
</evidence>
<dbReference type="PANTHER" id="PTHR21261">
    <property type="entry name" value="BEAT PROTEIN"/>
    <property type="match status" value="1"/>
</dbReference>
<dbReference type="Proteomes" id="UP000494165">
    <property type="component" value="Unassembled WGS sequence"/>
</dbReference>
<feature type="signal peptide" evidence="1">
    <location>
        <begin position="1"/>
        <end position="25"/>
    </location>
</feature>
<evidence type="ECO:0000313" key="3">
    <source>
        <dbReference type="EMBL" id="CAB3363012.1"/>
    </source>
</evidence>
<dbReference type="EMBL" id="CADEPI010000010">
    <property type="protein sequence ID" value="CAB3363012.1"/>
    <property type="molecule type" value="Genomic_DNA"/>
</dbReference>
<dbReference type="PANTHER" id="PTHR21261:SF2">
    <property type="entry name" value="GH04238P-RELATED"/>
    <property type="match status" value="1"/>
</dbReference>
<accession>A0A8S1C1Q8</accession>
<dbReference type="InterPro" id="IPR007110">
    <property type="entry name" value="Ig-like_dom"/>
</dbReference>
<evidence type="ECO:0000259" key="2">
    <source>
        <dbReference type="PROSITE" id="PS50835"/>
    </source>
</evidence>
<dbReference type="SUPFAM" id="SSF48726">
    <property type="entry name" value="Immunoglobulin"/>
    <property type="match status" value="1"/>
</dbReference>
<keyword evidence="4" id="KW-1185">Reference proteome</keyword>
<reference evidence="3 4" key="1">
    <citation type="submission" date="2020-04" db="EMBL/GenBank/DDBJ databases">
        <authorList>
            <person name="Alioto T."/>
            <person name="Alioto T."/>
            <person name="Gomez Garrido J."/>
        </authorList>
    </citation>
    <scope>NUCLEOTIDE SEQUENCE [LARGE SCALE GENOMIC DNA]</scope>
</reference>
<proteinExistence type="predicted"/>
<feature type="chain" id="PRO_5035816051" description="Ig-like domain-containing protein" evidence="1">
    <location>
        <begin position="26"/>
        <end position="294"/>
    </location>
</feature>
<dbReference type="AlphaFoldDB" id="A0A8S1C1Q8"/>
<dbReference type="InterPro" id="IPR036179">
    <property type="entry name" value="Ig-like_dom_sf"/>
</dbReference>
<dbReference type="Gene3D" id="2.60.40.10">
    <property type="entry name" value="Immunoglobulins"/>
    <property type="match status" value="1"/>
</dbReference>